<dbReference type="Proteomes" id="UP000094112">
    <property type="component" value="Unassembled WGS sequence"/>
</dbReference>
<evidence type="ECO:0000313" key="2">
    <source>
        <dbReference type="Proteomes" id="UP000094112"/>
    </source>
</evidence>
<dbReference type="GeneID" id="30198080"/>
<feature type="non-terminal residue" evidence="1">
    <location>
        <position position="1"/>
    </location>
</feature>
<accession>A0A1E3P0C9</accession>
<dbReference type="EMBL" id="KV454212">
    <property type="protein sequence ID" value="ODQ58327.1"/>
    <property type="molecule type" value="Genomic_DNA"/>
</dbReference>
<gene>
    <name evidence="1" type="ORF">WICANDRAFT_19641</name>
</gene>
<feature type="non-terminal residue" evidence="1">
    <location>
        <position position="114"/>
    </location>
</feature>
<dbReference type="OrthoDB" id="4018368at2759"/>
<evidence type="ECO:0000313" key="1">
    <source>
        <dbReference type="EMBL" id="ODQ58327.1"/>
    </source>
</evidence>
<name>A0A1E3P0C9_WICAA</name>
<reference evidence="1 2" key="1">
    <citation type="journal article" date="2016" name="Proc. Natl. Acad. Sci. U.S.A.">
        <title>Comparative genomics of biotechnologically important yeasts.</title>
        <authorList>
            <person name="Riley R."/>
            <person name="Haridas S."/>
            <person name="Wolfe K.H."/>
            <person name="Lopes M.R."/>
            <person name="Hittinger C.T."/>
            <person name="Goeker M."/>
            <person name="Salamov A.A."/>
            <person name="Wisecaver J.H."/>
            <person name="Long T.M."/>
            <person name="Calvey C.H."/>
            <person name="Aerts A.L."/>
            <person name="Barry K.W."/>
            <person name="Choi C."/>
            <person name="Clum A."/>
            <person name="Coughlan A.Y."/>
            <person name="Deshpande S."/>
            <person name="Douglass A.P."/>
            <person name="Hanson S.J."/>
            <person name="Klenk H.-P."/>
            <person name="LaButti K.M."/>
            <person name="Lapidus A."/>
            <person name="Lindquist E.A."/>
            <person name="Lipzen A.M."/>
            <person name="Meier-Kolthoff J.P."/>
            <person name="Ohm R.A."/>
            <person name="Otillar R.P."/>
            <person name="Pangilinan J.L."/>
            <person name="Peng Y."/>
            <person name="Rokas A."/>
            <person name="Rosa C.A."/>
            <person name="Scheuner C."/>
            <person name="Sibirny A.A."/>
            <person name="Slot J.C."/>
            <person name="Stielow J.B."/>
            <person name="Sun H."/>
            <person name="Kurtzman C.P."/>
            <person name="Blackwell M."/>
            <person name="Grigoriev I.V."/>
            <person name="Jeffries T.W."/>
        </authorList>
    </citation>
    <scope>NUCLEOTIDE SEQUENCE [LARGE SCALE GENOMIC DNA]</scope>
    <source>
        <strain evidence="2">ATCC 58044 / CBS 1984 / NCYC 433 / NRRL Y-366-8</strain>
    </source>
</reference>
<protein>
    <submittedName>
        <fullName evidence="1">Uncharacterized protein</fullName>
    </submittedName>
</protein>
<organism evidence="1 2">
    <name type="scientific">Wickerhamomyces anomalus (strain ATCC 58044 / CBS 1984 / NCYC 433 / NRRL Y-366-8)</name>
    <name type="common">Yeast</name>
    <name type="synonym">Hansenula anomala</name>
    <dbReference type="NCBI Taxonomy" id="683960"/>
    <lineage>
        <taxon>Eukaryota</taxon>
        <taxon>Fungi</taxon>
        <taxon>Dikarya</taxon>
        <taxon>Ascomycota</taxon>
        <taxon>Saccharomycotina</taxon>
        <taxon>Saccharomycetes</taxon>
        <taxon>Phaffomycetales</taxon>
        <taxon>Wickerhamomycetaceae</taxon>
        <taxon>Wickerhamomyces</taxon>
    </lineage>
</organism>
<proteinExistence type="predicted"/>
<keyword evidence="2" id="KW-1185">Reference proteome</keyword>
<sequence length="114" mass="12347">ESENKDLDGKGLYSRHEGAAINYVFLADEAQTLNLNTTSGAIYLSAGNSDGQSFPQFLSVLENGFPGLQVSASGAPVTTWTFEDGYLKGNGSDAFFIAKDTKDPYNYSKDNYQI</sequence>
<dbReference type="RefSeq" id="XP_019037534.1">
    <property type="nucleotide sequence ID" value="XM_019180834.1"/>
</dbReference>
<dbReference type="AlphaFoldDB" id="A0A1E3P0C9"/>
<dbReference type="STRING" id="683960.A0A1E3P0C9"/>